<dbReference type="Proteomes" id="UP000013827">
    <property type="component" value="Unassembled WGS sequence"/>
</dbReference>
<evidence type="ECO:0000313" key="3">
    <source>
        <dbReference type="EnsemblProtists" id="EOD34000"/>
    </source>
</evidence>
<name>A0A0D3KE15_EMIH1</name>
<feature type="domain" description="Ubiquitin-like" evidence="2">
    <location>
        <begin position="10"/>
        <end position="62"/>
    </location>
</feature>
<keyword evidence="4" id="KW-1185">Reference proteome</keyword>
<accession>A0A0D3KE15</accession>
<dbReference type="Gene3D" id="3.10.20.90">
    <property type="entry name" value="Phosphatidylinositol 3-kinase Catalytic Subunit, Chain A, domain 1"/>
    <property type="match status" value="1"/>
</dbReference>
<organism evidence="3 4">
    <name type="scientific">Emiliania huxleyi (strain CCMP1516)</name>
    <dbReference type="NCBI Taxonomy" id="280463"/>
    <lineage>
        <taxon>Eukaryota</taxon>
        <taxon>Haptista</taxon>
        <taxon>Haptophyta</taxon>
        <taxon>Prymnesiophyceae</taxon>
        <taxon>Isochrysidales</taxon>
        <taxon>Noelaerhabdaceae</taxon>
        <taxon>Emiliania</taxon>
    </lineage>
</organism>
<evidence type="ECO:0000259" key="2">
    <source>
        <dbReference type="Pfam" id="PF00240"/>
    </source>
</evidence>
<reference evidence="3" key="2">
    <citation type="submission" date="2024-10" db="UniProtKB">
        <authorList>
            <consortium name="EnsemblProtists"/>
        </authorList>
    </citation>
    <scope>IDENTIFICATION</scope>
</reference>
<reference evidence="4" key="1">
    <citation type="journal article" date="2013" name="Nature">
        <title>Pan genome of the phytoplankton Emiliania underpins its global distribution.</title>
        <authorList>
            <person name="Read B.A."/>
            <person name="Kegel J."/>
            <person name="Klute M.J."/>
            <person name="Kuo A."/>
            <person name="Lefebvre S.C."/>
            <person name="Maumus F."/>
            <person name="Mayer C."/>
            <person name="Miller J."/>
            <person name="Monier A."/>
            <person name="Salamov A."/>
            <person name="Young J."/>
            <person name="Aguilar M."/>
            <person name="Claverie J.M."/>
            <person name="Frickenhaus S."/>
            <person name="Gonzalez K."/>
            <person name="Herman E.K."/>
            <person name="Lin Y.C."/>
            <person name="Napier J."/>
            <person name="Ogata H."/>
            <person name="Sarno A.F."/>
            <person name="Shmutz J."/>
            <person name="Schroeder D."/>
            <person name="de Vargas C."/>
            <person name="Verret F."/>
            <person name="von Dassow P."/>
            <person name="Valentin K."/>
            <person name="Van de Peer Y."/>
            <person name="Wheeler G."/>
            <person name="Dacks J.B."/>
            <person name="Delwiche C.F."/>
            <person name="Dyhrman S.T."/>
            <person name="Glockner G."/>
            <person name="John U."/>
            <person name="Richards T."/>
            <person name="Worden A.Z."/>
            <person name="Zhang X."/>
            <person name="Grigoriev I.V."/>
            <person name="Allen A.E."/>
            <person name="Bidle K."/>
            <person name="Borodovsky M."/>
            <person name="Bowler C."/>
            <person name="Brownlee C."/>
            <person name="Cock J.M."/>
            <person name="Elias M."/>
            <person name="Gladyshev V.N."/>
            <person name="Groth M."/>
            <person name="Guda C."/>
            <person name="Hadaegh A."/>
            <person name="Iglesias-Rodriguez M.D."/>
            <person name="Jenkins J."/>
            <person name="Jones B.M."/>
            <person name="Lawson T."/>
            <person name="Leese F."/>
            <person name="Lindquist E."/>
            <person name="Lobanov A."/>
            <person name="Lomsadze A."/>
            <person name="Malik S.B."/>
            <person name="Marsh M.E."/>
            <person name="Mackinder L."/>
            <person name="Mock T."/>
            <person name="Mueller-Roeber B."/>
            <person name="Pagarete A."/>
            <person name="Parker M."/>
            <person name="Probert I."/>
            <person name="Quesneville H."/>
            <person name="Raines C."/>
            <person name="Rensing S.A."/>
            <person name="Riano-Pachon D.M."/>
            <person name="Richier S."/>
            <person name="Rokitta S."/>
            <person name="Shiraiwa Y."/>
            <person name="Soanes D.M."/>
            <person name="van der Giezen M."/>
            <person name="Wahlund T.M."/>
            <person name="Williams B."/>
            <person name="Wilson W."/>
            <person name="Wolfe G."/>
            <person name="Wurch L.L."/>
        </authorList>
    </citation>
    <scope>NUCLEOTIDE SEQUENCE</scope>
</reference>
<dbReference type="InterPro" id="IPR000626">
    <property type="entry name" value="Ubiquitin-like_dom"/>
</dbReference>
<dbReference type="Pfam" id="PF00240">
    <property type="entry name" value="ubiquitin"/>
    <property type="match status" value="1"/>
</dbReference>
<evidence type="ECO:0000313" key="4">
    <source>
        <dbReference type="Proteomes" id="UP000013827"/>
    </source>
</evidence>
<evidence type="ECO:0000256" key="1">
    <source>
        <dbReference type="SAM" id="MobiDB-lite"/>
    </source>
</evidence>
<dbReference type="RefSeq" id="XP_005786429.1">
    <property type="nucleotide sequence ID" value="XM_005786372.1"/>
</dbReference>
<dbReference type="CDD" id="cd17039">
    <property type="entry name" value="Ubl_ubiquitin_like"/>
    <property type="match status" value="1"/>
</dbReference>
<dbReference type="HOGENOM" id="CLU_1221621_0_0_1"/>
<dbReference type="AlphaFoldDB" id="A0A0D3KE15"/>
<sequence>MRKGGRCFEVRLGGVTHSVTVDRSASVRELRAAAALATGEPASELTLLCRGQRLVDDTAVADALPDGRERLLAIAQPPPMRRRLTLRDLCGGCVHGVEPEDGCTVSEMCRVAEQSLGVEPNANGALFSRHVGQLLRPELLLSDYALPNESEVFLISRSAVEAEANGDRAADPIAAAASVGGPDPPRRAVDAPMPSRPSVAPPRGGVAGWIRTAAARTCVLLRLRRPQ</sequence>
<dbReference type="InterPro" id="IPR029071">
    <property type="entry name" value="Ubiquitin-like_domsf"/>
</dbReference>
<protein>
    <recommendedName>
        <fullName evidence="2">Ubiquitin-like domain-containing protein</fullName>
    </recommendedName>
</protein>
<dbReference type="GeneID" id="17279271"/>
<dbReference type="EnsemblProtists" id="EOD34000">
    <property type="protein sequence ID" value="EOD34000"/>
    <property type="gene ID" value="EMIHUDRAFT_252959"/>
</dbReference>
<dbReference type="KEGG" id="ehx:EMIHUDRAFT_252959"/>
<dbReference type="PaxDb" id="2903-EOD34000"/>
<dbReference type="SUPFAM" id="SSF54236">
    <property type="entry name" value="Ubiquitin-like"/>
    <property type="match status" value="1"/>
</dbReference>
<proteinExistence type="predicted"/>
<feature type="region of interest" description="Disordered" evidence="1">
    <location>
        <begin position="175"/>
        <end position="202"/>
    </location>
</feature>